<dbReference type="AlphaFoldDB" id="A0A835EPH0"/>
<evidence type="ECO:0000313" key="3">
    <source>
        <dbReference type="EMBL" id="KAF8703799.1"/>
    </source>
</evidence>
<proteinExistence type="predicted"/>
<accession>A0A835EPH0</accession>
<keyword evidence="4" id="KW-1185">Reference proteome</keyword>
<dbReference type="Pfam" id="PF07762">
    <property type="entry name" value="DUF1618"/>
    <property type="match status" value="1"/>
</dbReference>
<dbReference type="Proteomes" id="UP000636709">
    <property type="component" value="Unassembled WGS sequence"/>
</dbReference>
<feature type="domain" description="DUF1618" evidence="2">
    <location>
        <begin position="239"/>
        <end position="350"/>
    </location>
</feature>
<organism evidence="3 4">
    <name type="scientific">Digitaria exilis</name>
    <dbReference type="NCBI Taxonomy" id="1010633"/>
    <lineage>
        <taxon>Eukaryota</taxon>
        <taxon>Viridiplantae</taxon>
        <taxon>Streptophyta</taxon>
        <taxon>Embryophyta</taxon>
        <taxon>Tracheophyta</taxon>
        <taxon>Spermatophyta</taxon>
        <taxon>Magnoliopsida</taxon>
        <taxon>Liliopsida</taxon>
        <taxon>Poales</taxon>
        <taxon>Poaceae</taxon>
        <taxon>PACMAD clade</taxon>
        <taxon>Panicoideae</taxon>
        <taxon>Panicodae</taxon>
        <taxon>Paniceae</taxon>
        <taxon>Anthephorinae</taxon>
        <taxon>Digitaria</taxon>
    </lineage>
</organism>
<dbReference type="InterPro" id="IPR011676">
    <property type="entry name" value="DUF1618"/>
</dbReference>
<evidence type="ECO:0000256" key="1">
    <source>
        <dbReference type="SAM" id="Phobius"/>
    </source>
</evidence>
<keyword evidence="1" id="KW-0812">Transmembrane</keyword>
<keyword evidence="1" id="KW-0472">Membrane</keyword>
<keyword evidence="1" id="KW-1133">Transmembrane helix</keyword>
<dbReference type="PANTHER" id="PTHR33086">
    <property type="entry name" value="OS05G0468200 PROTEIN-RELATED"/>
    <property type="match status" value="1"/>
</dbReference>
<dbReference type="EMBL" id="JACEFO010001777">
    <property type="protein sequence ID" value="KAF8703799.1"/>
    <property type="molecule type" value="Genomic_DNA"/>
</dbReference>
<evidence type="ECO:0000313" key="4">
    <source>
        <dbReference type="Proteomes" id="UP000636709"/>
    </source>
</evidence>
<feature type="transmembrane region" description="Helical" evidence="1">
    <location>
        <begin position="428"/>
        <end position="446"/>
    </location>
</feature>
<dbReference type="PANTHER" id="PTHR33086:SF98">
    <property type="entry name" value="OS05G0468200 PROTEIN"/>
    <property type="match status" value="1"/>
</dbReference>
<sequence length="447" mass="49778">MPLRRLLGLSTAASGRLRRGFSTASLRPPWAMVRPFVAVNMPAPGPRASLRLAAPPCATLLVVPDHLVRPPRDLDPPGDTVYAVFGGYITATSGDGLLLLCFFDVPAHAPVLPGVIMPGGIRGRMLTGVIEEPEVMRFVCNPLSGQLFRLPDIDGTTKTHQYPDIGILTQSEHPDQPPDKYAVAVLSNSKDRSFVMRRFLSQTGKWDKMVALPSPLPLARPMEMDLSHEPVAFAGRLWWVDVTCGAFSVDPFSDRPELRFVELPRGSVAEHMDRKKLRDLVRFRRMGVSEGRMRYAEVSQEEPFLLSSFTLDDDASCWTLEYRVPLRRLWPHEDLCEAKPRIAVIDPLNADVMHLTVGKQSLSLDMKTQNLLGCTLIGEDYHRASYDLLKPCVLPPWLESSRIPSSGYCLSHGDSYSVHTYSYLDQRLLILHVVMLVGGLCIILLCG</sequence>
<dbReference type="OrthoDB" id="655503at2759"/>
<gene>
    <name evidence="3" type="ORF">HU200_031891</name>
</gene>
<name>A0A835EPH0_9POAL</name>
<evidence type="ECO:0000259" key="2">
    <source>
        <dbReference type="Pfam" id="PF07762"/>
    </source>
</evidence>
<comment type="caution">
    <text evidence="3">The sequence shown here is derived from an EMBL/GenBank/DDBJ whole genome shotgun (WGS) entry which is preliminary data.</text>
</comment>
<protein>
    <recommendedName>
        <fullName evidence="2">DUF1618 domain-containing protein</fullName>
    </recommendedName>
</protein>
<reference evidence="3" key="1">
    <citation type="submission" date="2020-07" db="EMBL/GenBank/DDBJ databases">
        <title>Genome sequence and genetic diversity analysis of an under-domesticated orphan crop, white fonio (Digitaria exilis).</title>
        <authorList>
            <person name="Bennetzen J.L."/>
            <person name="Chen S."/>
            <person name="Ma X."/>
            <person name="Wang X."/>
            <person name="Yssel A.E.J."/>
            <person name="Chaluvadi S.R."/>
            <person name="Johnson M."/>
            <person name="Gangashetty P."/>
            <person name="Hamidou F."/>
            <person name="Sanogo M.D."/>
            <person name="Zwaenepoel A."/>
            <person name="Wallace J."/>
            <person name="Van De Peer Y."/>
            <person name="Van Deynze A."/>
        </authorList>
    </citation>
    <scope>NUCLEOTIDE SEQUENCE</scope>
    <source>
        <tissue evidence="3">Leaves</tissue>
    </source>
</reference>